<dbReference type="Gene3D" id="3.40.50.2000">
    <property type="entry name" value="Glycogen Phosphorylase B"/>
    <property type="match status" value="2"/>
</dbReference>
<name>A0A200QMG7_MACCD</name>
<keyword evidence="2" id="KW-1185">Reference proteome</keyword>
<dbReference type="OrthoDB" id="5835829at2759"/>
<proteinExistence type="predicted"/>
<keyword evidence="1" id="KW-0808">Transferase</keyword>
<sequence length="192" mass="21345">MITSMKECDLISFRTCREIEGPYCDYLEVQYGRPVVLTGPALPDQKATHLLEERWANWLGGFKAGSVLYCAFGSECVLRKDEFQELVLGFELTGMPFFMALKPHAGAATLEEALPEGFEERVCGRGVVHGSWVQQPHILAHPSAGCFERSLNARILSGDLKVAVEVERREDDGWFTKEGVCSAVKAVMDEKS</sequence>
<dbReference type="SUPFAM" id="SSF53756">
    <property type="entry name" value="UDP-Glycosyltransferase/glycogen phosphorylase"/>
    <property type="match status" value="1"/>
</dbReference>
<evidence type="ECO:0000313" key="1">
    <source>
        <dbReference type="EMBL" id="OVA11698.1"/>
    </source>
</evidence>
<dbReference type="OMA" id="EERWANW"/>
<dbReference type="STRING" id="56857.A0A200QMG7"/>
<evidence type="ECO:0000313" key="2">
    <source>
        <dbReference type="Proteomes" id="UP000195402"/>
    </source>
</evidence>
<dbReference type="EMBL" id="MVGT01001557">
    <property type="protein sequence ID" value="OVA11698.1"/>
    <property type="molecule type" value="Genomic_DNA"/>
</dbReference>
<comment type="caution">
    <text evidence="1">The sequence shown here is derived from an EMBL/GenBank/DDBJ whole genome shotgun (WGS) entry which is preliminary data.</text>
</comment>
<dbReference type="AlphaFoldDB" id="A0A200QMG7"/>
<organism evidence="1 2">
    <name type="scientific">Macleaya cordata</name>
    <name type="common">Five-seeded plume-poppy</name>
    <name type="synonym">Bocconia cordata</name>
    <dbReference type="NCBI Taxonomy" id="56857"/>
    <lineage>
        <taxon>Eukaryota</taxon>
        <taxon>Viridiplantae</taxon>
        <taxon>Streptophyta</taxon>
        <taxon>Embryophyta</taxon>
        <taxon>Tracheophyta</taxon>
        <taxon>Spermatophyta</taxon>
        <taxon>Magnoliopsida</taxon>
        <taxon>Ranunculales</taxon>
        <taxon>Papaveraceae</taxon>
        <taxon>Papaveroideae</taxon>
        <taxon>Macleaya</taxon>
    </lineage>
</organism>
<dbReference type="PANTHER" id="PTHR48049">
    <property type="entry name" value="GLYCOSYLTRANSFERASE"/>
    <property type="match status" value="1"/>
</dbReference>
<dbReference type="PANTHER" id="PTHR48049:SF84">
    <property type="entry name" value="UDP-GLYCOSYLTRANSFERASE 79A6"/>
    <property type="match status" value="1"/>
</dbReference>
<gene>
    <name evidence="1" type="ORF">BVC80_8207g5</name>
</gene>
<accession>A0A200QMG7</accession>
<dbReference type="GO" id="GO:0035251">
    <property type="term" value="F:UDP-glucosyltransferase activity"/>
    <property type="evidence" value="ECO:0007669"/>
    <property type="project" value="InterPro"/>
</dbReference>
<protein>
    <submittedName>
        <fullName evidence="1">UDP-glucuronosyl/UDP-glucosyltransferase</fullName>
    </submittedName>
</protein>
<dbReference type="InParanoid" id="A0A200QMG7"/>
<dbReference type="Proteomes" id="UP000195402">
    <property type="component" value="Unassembled WGS sequence"/>
</dbReference>
<dbReference type="InterPro" id="IPR050481">
    <property type="entry name" value="UDP-glycosyltransf_plant"/>
</dbReference>
<reference evidence="1 2" key="1">
    <citation type="journal article" date="2017" name="Mol. Plant">
        <title>The Genome of Medicinal Plant Macleaya cordata Provides New Insights into Benzylisoquinoline Alkaloids Metabolism.</title>
        <authorList>
            <person name="Liu X."/>
            <person name="Liu Y."/>
            <person name="Huang P."/>
            <person name="Ma Y."/>
            <person name="Qing Z."/>
            <person name="Tang Q."/>
            <person name="Cao H."/>
            <person name="Cheng P."/>
            <person name="Zheng Y."/>
            <person name="Yuan Z."/>
            <person name="Zhou Y."/>
            <person name="Liu J."/>
            <person name="Tang Z."/>
            <person name="Zhuo Y."/>
            <person name="Zhang Y."/>
            <person name="Yu L."/>
            <person name="Huang J."/>
            <person name="Yang P."/>
            <person name="Peng Q."/>
            <person name="Zhang J."/>
            <person name="Jiang W."/>
            <person name="Zhang Z."/>
            <person name="Lin K."/>
            <person name="Ro D.K."/>
            <person name="Chen X."/>
            <person name="Xiong X."/>
            <person name="Shang Y."/>
            <person name="Huang S."/>
            <person name="Zeng J."/>
        </authorList>
    </citation>
    <scope>NUCLEOTIDE SEQUENCE [LARGE SCALE GENOMIC DNA]</scope>
    <source>
        <strain evidence="2">cv. BLH2017</strain>
        <tissue evidence="1">Root</tissue>
    </source>
</reference>